<dbReference type="InterPro" id="IPR035892">
    <property type="entry name" value="C2_domain_sf"/>
</dbReference>
<evidence type="ECO:0000313" key="5">
    <source>
        <dbReference type="Proteomes" id="UP001066276"/>
    </source>
</evidence>
<dbReference type="SMART" id="SM00457">
    <property type="entry name" value="MACPF"/>
    <property type="match status" value="1"/>
</dbReference>
<sequence length="384" mass="42906">MQRAEKDKYSYSTQEVSCNVYRYRVHDFPKLSRTFSEQLKLLPNVYDSTTQRRFRNLIATYGTHYIKQVRLGGTVSEVTALRSCEVTQDELSTEEVKDCLGVEASLSIKAVSAESAVNKCRQLREQKLSNQKFSEKYMDRRSDISGGSLDSHVELLFPRDNQASPYEAWMMSLKGTPDVTSYSLATLHELVPYGDSRKELLRKAISDYVIEKSLMQTCAACPNGASPDPQVKCNCVCPSSSLVTVGCCAKKRGLATMAVVVVEANGLKGDAAGNPPDPYVKVFYDGREYRTNWVKDNANPRWNAVFSIGAVMLSPSKQLVLEAWDKDVTYDDRLGSCQVAADAAPGERPVTCYLKNGNFQFRYRIECGPHLTGSYCTDYQPARV</sequence>
<keyword evidence="1" id="KW-0732">Signal</keyword>
<dbReference type="PANTHER" id="PTHR46096">
    <property type="entry name" value="PERFORIN-1"/>
    <property type="match status" value="1"/>
</dbReference>
<dbReference type="PROSITE" id="PS51412">
    <property type="entry name" value="MACPF_2"/>
    <property type="match status" value="1"/>
</dbReference>
<dbReference type="GO" id="GO:0001913">
    <property type="term" value="P:T cell mediated cytotoxicity"/>
    <property type="evidence" value="ECO:0007669"/>
    <property type="project" value="TreeGrafter"/>
</dbReference>
<dbReference type="GO" id="GO:0022829">
    <property type="term" value="F:wide pore channel activity"/>
    <property type="evidence" value="ECO:0007669"/>
    <property type="project" value="TreeGrafter"/>
</dbReference>
<dbReference type="InterPro" id="IPR052784">
    <property type="entry name" value="Perforin-1_pore-forming"/>
</dbReference>
<evidence type="ECO:0000259" key="2">
    <source>
        <dbReference type="PROSITE" id="PS50004"/>
    </source>
</evidence>
<accession>A0AAV7PEF3</accession>
<dbReference type="AlphaFoldDB" id="A0AAV7PEF3"/>
<dbReference type="GO" id="GO:0016020">
    <property type="term" value="C:membrane"/>
    <property type="evidence" value="ECO:0007669"/>
    <property type="project" value="TreeGrafter"/>
</dbReference>
<evidence type="ECO:0000313" key="4">
    <source>
        <dbReference type="EMBL" id="KAJ1125612.1"/>
    </source>
</evidence>
<name>A0AAV7PEF3_PLEWA</name>
<reference evidence="4" key="1">
    <citation type="journal article" date="2022" name="bioRxiv">
        <title>Sequencing and chromosome-scale assembly of the giantPleurodeles waltlgenome.</title>
        <authorList>
            <person name="Brown T."/>
            <person name="Elewa A."/>
            <person name="Iarovenko S."/>
            <person name="Subramanian E."/>
            <person name="Araus A.J."/>
            <person name="Petzold A."/>
            <person name="Susuki M."/>
            <person name="Suzuki K.-i.T."/>
            <person name="Hayashi T."/>
            <person name="Toyoda A."/>
            <person name="Oliveira C."/>
            <person name="Osipova E."/>
            <person name="Leigh N.D."/>
            <person name="Simon A."/>
            <person name="Yun M.H."/>
        </authorList>
    </citation>
    <scope>NUCLEOTIDE SEQUENCE</scope>
    <source>
        <strain evidence="4">20211129_DDA</strain>
        <tissue evidence="4">Liver</tissue>
    </source>
</reference>
<dbReference type="GO" id="GO:0051607">
    <property type="term" value="P:defense response to virus"/>
    <property type="evidence" value="ECO:0007669"/>
    <property type="project" value="TreeGrafter"/>
</dbReference>
<evidence type="ECO:0000256" key="1">
    <source>
        <dbReference type="ARBA" id="ARBA00022729"/>
    </source>
</evidence>
<dbReference type="Proteomes" id="UP001066276">
    <property type="component" value="Chromosome 7"/>
</dbReference>
<comment type="caution">
    <text evidence="4">The sequence shown here is derived from an EMBL/GenBank/DDBJ whole genome shotgun (WGS) entry which is preliminary data.</text>
</comment>
<dbReference type="SUPFAM" id="SSF49562">
    <property type="entry name" value="C2 domain (Calcium/lipid-binding domain, CaLB)"/>
    <property type="match status" value="1"/>
</dbReference>
<dbReference type="Gene3D" id="2.60.40.150">
    <property type="entry name" value="C2 domain"/>
    <property type="match status" value="1"/>
</dbReference>
<dbReference type="Pfam" id="PF01823">
    <property type="entry name" value="MACPF"/>
    <property type="match status" value="1"/>
</dbReference>
<feature type="domain" description="C2" evidence="2">
    <location>
        <begin position="237"/>
        <end position="354"/>
    </location>
</feature>
<dbReference type="PROSITE" id="PS50004">
    <property type="entry name" value="C2"/>
    <property type="match status" value="1"/>
</dbReference>
<dbReference type="SMART" id="SM00239">
    <property type="entry name" value="C2"/>
    <property type="match status" value="1"/>
</dbReference>
<protein>
    <recommendedName>
        <fullName evidence="6">Perforin-1</fullName>
    </recommendedName>
</protein>
<gene>
    <name evidence="4" type="ORF">NDU88_004037</name>
</gene>
<keyword evidence="5" id="KW-1185">Reference proteome</keyword>
<organism evidence="4 5">
    <name type="scientific">Pleurodeles waltl</name>
    <name type="common">Iberian ribbed newt</name>
    <dbReference type="NCBI Taxonomy" id="8319"/>
    <lineage>
        <taxon>Eukaryota</taxon>
        <taxon>Metazoa</taxon>
        <taxon>Chordata</taxon>
        <taxon>Craniata</taxon>
        <taxon>Vertebrata</taxon>
        <taxon>Euteleostomi</taxon>
        <taxon>Amphibia</taxon>
        <taxon>Batrachia</taxon>
        <taxon>Caudata</taxon>
        <taxon>Salamandroidea</taxon>
        <taxon>Salamandridae</taxon>
        <taxon>Pleurodelinae</taxon>
        <taxon>Pleurodeles</taxon>
    </lineage>
</organism>
<evidence type="ECO:0000259" key="3">
    <source>
        <dbReference type="PROSITE" id="PS51412"/>
    </source>
</evidence>
<proteinExistence type="predicted"/>
<evidence type="ECO:0008006" key="6">
    <source>
        <dbReference type="Google" id="ProtNLM"/>
    </source>
</evidence>
<dbReference type="Pfam" id="PF00168">
    <property type="entry name" value="C2"/>
    <property type="match status" value="1"/>
</dbReference>
<dbReference type="InterPro" id="IPR000008">
    <property type="entry name" value="C2_dom"/>
</dbReference>
<dbReference type="InterPro" id="IPR020864">
    <property type="entry name" value="MACPF"/>
</dbReference>
<feature type="domain" description="MACPF" evidence="3">
    <location>
        <begin position="1"/>
        <end position="216"/>
    </location>
</feature>
<dbReference type="PANTHER" id="PTHR46096:SF3">
    <property type="entry name" value="PERFORIN-1"/>
    <property type="match status" value="1"/>
</dbReference>
<dbReference type="EMBL" id="JANPWB010000011">
    <property type="protein sequence ID" value="KAJ1125612.1"/>
    <property type="molecule type" value="Genomic_DNA"/>
</dbReference>
<dbReference type="GO" id="GO:0001771">
    <property type="term" value="P:immunological synapse formation"/>
    <property type="evidence" value="ECO:0007669"/>
    <property type="project" value="TreeGrafter"/>
</dbReference>